<reference evidence="1 2" key="1">
    <citation type="submission" date="2015-03" db="EMBL/GenBank/DDBJ databases">
        <title>Draft Genome Sequence of Burkholderia andropogonis type strain ICMP2807, isolated from Sorghum bicolor.</title>
        <authorList>
            <person name="Lopes-Santos L."/>
            <person name="Castro D.B."/>
            <person name="Ottoboni L.M."/>
            <person name="Park D."/>
            <person name="Weirc B.S."/>
            <person name="Destefano S.A."/>
        </authorList>
    </citation>
    <scope>NUCLEOTIDE SEQUENCE [LARGE SCALE GENOMIC DNA]</scope>
    <source>
        <strain evidence="1 2">ICMP2807</strain>
    </source>
</reference>
<proteinExistence type="predicted"/>
<organism evidence="1 2">
    <name type="scientific">Robbsia andropogonis</name>
    <dbReference type="NCBI Taxonomy" id="28092"/>
    <lineage>
        <taxon>Bacteria</taxon>
        <taxon>Pseudomonadati</taxon>
        <taxon>Pseudomonadota</taxon>
        <taxon>Betaproteobacteria</taxon>
        <taxon>Burkholderiales</taxon>
        <taxon>Burkholderiaceae</taxon>
        <taxon>Robbsia</taxon>
    </lineage>
</organism>
<dbReference type="RefSeq" id="WP_024904779.1">
    <property type="nucleotide sequence ID" value="NZ_CADFGU010000010.1"/>
</dbReference>
<dbReference type="AlphaFoldDB" id="A0A0F5JYU7"/>
<dbReference type="OrthoDB" id="4302993at2"/>
<dbReference type="Pfam" id="PF07235">
    <property type="entry name" value="DUF1427"/>
    <property type="match status" value="1"/>
</dbReference>
<dbReference type="InterPro" id="IPR009872">
    <property type="entry name" value="DUF1427"/>
</dbReference>
<dbReference type="Proteomes" id="UP000033618">
    <property type="component" value="Unassembled WGS sequence"/>
</dbReference>
<dbReference type="EMBL" id="LAQU01000014">
    <property type="protein sequence ID" value="KKB62998.1"/>
    <property type="molecule type" value="Genomic_DNA"/>
</dbReference>
<keyword evidence="2" id="KW-1185">Reference proteome</keyword>
<dbReference type="NCBIfam" id="TIGR03510">
    <property type="entry name" value="XapX"/>
    <property type="match status" value="1"/>
</dbReference>
<comment type="caution">
    <text evidence="1">The sequence shown here is derived from an EMBL/GenBank/DDBJ whole genome shotgun (WGS) entry which is preliminary data.</text>
</comment>
<sequence length="83" mass="8932">MSYLLSLLAGIGVGLLYWAFRIQSPAPPLVALTGLLGMVIGEHAVPIVKTHFAASSLAQAPDRHPIHLLSKEKFRKTPTSTEV</sequence>
<evidence type="ECO:0008006" key="3">
    <source>
        <dbReference type="Google" id="ProtNLM"/>
    </source>
</evidence>
<dbReference type="PATRIC" id="fig|28092.6.peg.3338"/>
<accession>A0A0F5JYU7</accession>
<evidence type="ECO:0000313" key="2">
    <source>
        <dbReference type="Proteomes" id="UP000033618"/>
    </source>
</evidence>
<protein>
    <recommendedName>
        <fullName evidence="3">XapX domain-containing protein</fullName>
    </recommendedName>
</protein>
<dbReference type="STRING" id="28092.WM40_14120"/>
<name>A0A0F5JYU7_9BURK</name>
<dbReference type="InterPro" id="IPR020017">
    <property type="entry name" value="XapX_domain"/>
</dbReference>
<gene>
    <name evidence="1" type="ORF">WM40_14120</name>
</gene>
<evidence type="ECO:0000313" key="1">
    <source>
        <dbReference type="EMBL" id="KKB62998.1"/>
    </source>
</evidence>